<evidence type="ECO:0000256" key="1">
    <source>
        <dbReference type="ARBA" id="ARBA00004123"/>
    </source>
</evidence>
<accession>A0A197JIS9</accession>
<feature type="compositionally biased region" description="Pro residues" evidence="6">
    <location>
        <begin position="22"/>
        <end position="38"/>
    </location>
</feature>
<keyword evidence="2" id="KW-0805">Transcription regulation</keyword>
<evidence type="ECO:0000256" key="2">
    <source>
        <dbReference type="ARBA" id="ARBA00023015"/>
    </source>
</evidence>
<dbReference type="PANTHER" id="PTHR31845:SF17">
    <property type="entry name" value="ZN(II)2CYS6 TRANSCRIPTION FACTOR (EUROFUNG)"/>
    <property type="match status" value="1"/>
</dbReference>
<feature type="region of interest" description="Disordered" evidence="6">
    <location>
        <begin position="152"/>
        <end position="208"/>
    </location>
</feature>
<keyword evidence="3" id="KW-0238">DNA-binding</keyword>
<dbReference type="GO" id="GO:0008270">
    <property type="term" value="F:zinc ion binding"/>
    <property type="evidence" value="ECO:0007669"/>
    <property type="project" value="InterPro"/>
</dbReference>
<feature type="compositionally biased region" description="Low complexity" evidence="6">
    <location>
        <begin position="177"/>
        <end position="191"/>
    </location>
</feature>
<dbReference type="AlphaFoldDB" id="A0A197JIS9"/>
<dbReference type="STRING" id="1314771.A0A197JIS9"/>
<dbReference type="InterPro" id="IPR036864">
    <property type="entry name" value="Zn2-C6_fun-type_DNA-bd_sf"/>
</dbReference>
<feature type="compositionally biased region" description="Basic and acidic residues" evidence="6">
    <location>
        <begin position="903"/>
        <end position="913"/>
    </location>
</feature>
<dbReference type="GO" id="GO:0000976">
    <property type="term" value="F:transcription cis-regulatory region binding"/>
    <property type="evidence" value="ECO:0007669"/>
    <property type="project" value="TreeGrafter"/>
</dbReference>
<feature type="compositionally biased region" description="Polar residues" evidence="6">
    <location>
        <begin position="1"/>
        <end position="14"/>
    </location>
</feature>
<dbReference type="InterPro" id="IPR001138">
    <property type="entry name" value="Zn2Cys6_DnaBD"/>
</dbReference>
<dbReference type="SUPFAM" id="SSF57701">
    <property type="entry name" value="Zn2/Cys6 DNA-binding domain"/>
    <property type="match status" value="1"/>
</dbReference>
<gene>
    <name evidence="8" type="ORF">K457DRAFT_35525</name>
</gene>
<reference evidence="8 9" key="1">
    <citation type="submission" date="2016-05" db="EMBL/GenBank/DDBJ databases">
        <title>Genome sequencing reveals origins of a unique bacterial endosymbiosis in the earliest lineages of terrestrial Fungi.</title>
        <authorList>
            <consortium name="DOE Joint Genome Institute"/>
            <person name="Uehling J."/>
            <person name="Gryganskyi A."/>
            <person name="Hameed K."/>
            <person name="Tschaplinski T."/>
            <person name="Misztal P."/>
            <person name="Wu S."/>
            <person name="Desiro A."/>
            <person name="Vande Pol N."/>
            <person name="Du Z.-Y."/>
            <person name="Zienkiewicz A."/>
            <person name="Zienkiewicz K."/>
            <person name="Morin E."/>
            <person name="Tisserant E."/>
            <person name="Splivallo R."/>
            <person name="Hainaut M."/>
            <person name="Henrissat B."/>
            <person name="Ohm R."/>
            <person name="Kuo A."/>
            <person name="Yan J."/>
            <person name="Lipzen A."/>
            <person name="Nolan M."/>
            <person name="Labutti K."/>
            <person name="Barry K."/>
            <person name="Goldstein A."/>
            <person name="Labbe J."/>
            <person name="Schadt C."/>
            <person name="Tuskan G."/>
            <person name="Grigoriev I."/>
            <person name="Martin F."/>
            <person name="Vilgalys R."/>
            <person name="Bonito G."/>
        </authorList>
    </citation>
    <scope>NUCLEOTIDE SEQUENCE [LARGE SCALE GENOMIC DNA]</scope>
    <source>
        <strain evidence="8 9">AG-77</strain>
    </source>
</reference>
<sequence length="1070" mass="116850">MPMSISLTSSTTKIPGSSTPIVSPPSPPSPTTPAPSSPPTFTTPVSRTKRPLAKRSCLSCRVKKARCELPDLFVPSSQDPVIKSKRCHRCNVLEIDCIVWDGARKRKPKLPPRKELDQQSQGTATNSKSRQAISWNPLSHLASAAETVARQATLSPWSPPSLPLGFDPHSSQTTKPSGASTHISSLSSLIEHSPHSKGLSPATPAASSTPYFHLSPEIFTQSSLEPLTSSLNGTDASPETTGNGESTSGLQPSRNMQGDETESEGGNGRRLNQRPFSAFVSDHLSTGANKEAVATQKSHDRTWRSVWRPISVLVEYAARQPQFTRYLAERVLLPCPEAKTVDLLDLIDKEECHKLIPCIEPYLPWHPHLPSLESLYDLYVRQPTKSTLFLLASMCVIAGRHRHPLSSDLMRILSATVDRLGTQMLLSGTRDIYTVQALEILLAHEPSLIGTAVCGVKEEQASRGNGLAGEILLTTALSISREIGLDKSVNALRNVLASPKSKTQEDSLAKLLVESSLWISLRIWEGHYIFVKSTIRPMRNLNELVQDAECMVLTDKQGGRVKTGPFSLDKFLTITAGNHGQNNDEMLRSAGRTMLAYRIQSMALFQESLAKIQDIAATGEQEQHGVASVQFKDAITDMILQALQEMAQIEQVKQQSMAPFAWHPSASLVEEWSKLESQTLSSILCTFGTCAIYTGRFDGAFSAKAFVEDLQRDGELRQRISAVGSKRMELSEGLVASFSFFNRRLNIAATSEMTMTARRNPKGLMEVSGAPIFLTCALVVDGCRLFLEGAAFVLMMYFVIENKSDTKLLLMIHAAQRLDEFDGNTYSSEQSNRIGRKARTGEEEGKCEDADQSLSICRVAAKHIREMAETIQKWKLACSISRRHRIDIKERLHDGMRGQGTKNHTESQDRTESSGDSSTPAAPAEESPLSASRMATSGTTATQAALNHGSLANGLQHGRQLGPFPEPVAPIPDGRHNGFHGNSNNMGYSSHVPQQSYVHDGGQWPSTYPSMAEATFSGTQAWPQDADLAWEYGSADQLLSGAIPDSVQHIPGGAVGGIYGLPLFNSFFDI</sequence>
<feature type="compositionally biased region" description="Polar residues" evidence="6">
    <location>
        <begin position="227"/>
        <end position="258"/>
    </location>
</feature>
<dbReference type="EMBL" id="KV442084">
    <property type="protein sequence ID" value="OAQ25050.1"/>
    <property type="molecule type" value="Genomic_DNA"/>
</dbReference>
<feature type="region of interest" description="Disordered" evidence="6">
    <location>
        <begin position="227"/>
        <end position="273"/>
    </location>
</feature>
<feature type="region of interest" description="Disordered" evidence="6">
    <location>
        <begin position="1"/>
        <end position="53"/>
    </location>
</feature>
<dbReference type="GO" id="GO:0005634">
    <property type="term" value="C:nucleus"/>
    <property type="evidence" value="ECO:0007669"/>
    <property type="project" value="UniProtKB-SubCell"/>
</dbReference>
<feature type="region of interest" description="Disordered" evidence="6">
    <location>
        <begin position="825"/>
        <end position="847"/>
    </location>
</feature>
<evidence type="ECO:0000256" key="5">
    <source>
        <dbReference type="ARBA" id="ARBA00023242"/>
    </source>
</evidence>
<dbReference type="PROSITE" id="PS50048">
    <property type="entry name" value="ZN2_CY6_FUNGAL_2"/>
    <property type="match status" value="1"/>
</dbReference>
<feature type="compositionally biased region" description="Low complexity" evidence="6">
    <location>
        <begin position="917"/>
        <end position="932"/>
    </location>
</feature>
<feature type="region of interest" description="Disordered" evidence="6">
    <location>
        <begin position="890"/>
        <end position="940"/>
    </location>
</feature>
<evidence type="ECO:0000256" key="4">
    <source>
        <dbReference type="ARBA" id="ARBA00023163"/>
    </source>
</evidence>
<feature type="region of interest" description="Disordered" evidence="6">
    <location>
        <begin position="107"/>
        <end position="133"/>
    </location>
</feature>
<keyword evidence="5" id="KW-0539">Nucleus</keyword>
<evidence type="ECO:0000259" key="7">
    <source>
        <dbReference type="PROSITE" id="PS50048"/>
    </source>
</evidence>
<dbReference type="Proteomes" id="UP000078512">
    <property type="component" value="Unassembled WGS sequence"/>
</dbReference>
<comment type="subcellular location">
    <subcellularLocation>
        <location evidence="1">Nucleus</location>
    </subcellularLocation>
</comment>
<dbReference type="Gene3D" id="4.10.240.10">
    <property type="entry name" value="Zn(2)-C6 fungal-type DNA-binding domain"/>
    <property type="match status" value="1"/>
</dbReference>
<dbReference type="OrthoDB" id="2595934at2759"/>
<evidence type="ECO:0000313" key="8">
    <source>
        <dbReference type="EMBL" id="OAQ25050.1"/>
    </source>
</evidence>
<keyword evidence="9" id="KW-1185">Reference proteome</keyword>
<feature type="domain" description="Zn(2)-C6 fungal-type" evidence="7">
    <location>
        <begin position="56"/>
        <end position="99"/>
    </location>
</feature>
<evidence type="ECO:0000256" key="3">
    <source>
        <dbReference type="ARBA" id="ARBA00023125"/>
    </source>
</evidence>
<evidence type="ECO:0000313" key="9">
    <source>
        <dbReference type="Proteomes" id="UP000078512"/>
    </source>
</evidence>
<organism evidence="8 9">
    <name type="scientific">Linnemannia elongata AG-77</name>
    <dbReference type="NCBI Taxonomy" id="1314771"/>
    <lineage>
        <taxon>Eukaryota</taxon>
        <taxon>Fungi</taxon>
        <taxon>Fungi incertae sedis</taxon>
        <taxon>Mucoromycota</taxon>
        <taxon>Mortierellomycotina</taxon>
        <taxon>Mortierellomycetes</taxon>
        <taxon>Mortierellales</taxon>
        <taxon>Mortierellaceae</taxon>
        <taxon>Linnemannia</taxon>
    </lineage>
</organism>
<dbReference type="GO" id="GO:0000981">
    <property type="term" value="F:DNA-binding transcription factor activity, RNA polymerase II-specific"/>
    <property type="evidence" value="ECO:0007669"/>
    <property type="project" value="InterPro"/>
</dbReference>
<keyword evidence="4" id="KW-0804">Transcription</keyword>
<protein>
    <recommendedName>
        <fullName evidence="7">Zn(2)-C6 fungal-type domain-containing protein</fullName>
    </recommendedName>
</protein>
<proteinExistence type="predicted"/>
<dbReference type="InterPro" id="IPR051089">
    <property type="entry name" value="prtT"/>
</dbReference>
<feature type="compositionally biased region" description="Polar residues" evidence="6">
    <location>
        <begin position="118"/>
        <end position="133"/>
    </location>
</feature>
<dbReference type="PANTHER" id="PTHR31845">
    <property type="entry name" value="FINGER DOMAIN PROTEIN, PUTATIVE-RELATED"/>
    <property type="match status" value="1"/>
</dbReference>
<name>A0A197JIS9_9FUNG</name>
<evidence type="ECO:0000256" key="6">
    <source>
        <dbReference type="SAM" id="MobiDB-lite"/>
    </source>
</evidence>